<evidence type="ECO:0000313" key="4">
    <source>
        <dbReference type="Proteomes" id="UP000184207"/>
    </source>
</evidence>
<organism evidence="3 4">
    <name type="scientific">Fervidobacterium gondwanense DSM 13020</name>
    <dbReference type="NCBI Taxonomy" id="1121883"/>
    <lineage>
        <taxon>Bacteria</taxon>
        <taxon>Thermotogati</taxon>
        <taxon>Thermotogota</taxon>
        <taxon>Thermotogae</taxon>
        <taxon>Thermotogales</taxon>
        <taxon>Fervidobacteriaceae</taxon>
        <taxon>Fervidobacterium</taxon>
    </lineage>
</organism>
<dbReference type="STRING" id="1121883.SAMN02745226_01288"/>
<dbReference type="Proteomes" id="UP000184207">
    <property type="component" value="Unassembled WGS sequence"/>
</dbReference>
<protein>
    <recommendedName>
        <fullName evidence="2">Flagellar Assembly Protein A N-terminal region domain-containing protein</fullName>
    </recommendedName>
</protein>
<dbReference type="PANTHER" id="PTHR38032:SF1">
    <property type="entry name" value="RNA-BINDING PROTEIN KHPB N-TERMINAL DOMAIN-CONTAINING PROTEIN"/>
    <property type="match status" value="1"/>
</dbReference>
<reference evidence="4" key="1">
    <citation type="submission" date="2016-12" db="EMBL/GenBank/DDBJ databases">
        <authorList>
            <person name="Varghese N."/>
            <person name="Submissions S."/>
        </authorList>
    </citation>
    <scope>NUCLEOTIDE SEQUENCE [LARGE SCALE GENOMIC DNA]</scope>
    <source>
        <strain evidence="4">DSM 13020</strain>
    </source>
</reference>
<dbReference type="Pfam" id="PF03961">
    <property type="entry name" value="FapA"/>
    <property type="match status" value="1"/>
</dbReference>
<dbReference type="PANTHER" id="PTHR38032">
    <property type="entry name" value="POLYMERASE-RELATED"/>
    <property type="match status" value="1"/>
</dbReference>
<sequence>MNVVISVTPDKMEAYIKLSNILPGENVTLDKLTEEIRKAKITHNIDLGALRHLCEEPVEDTPVLFARGDLPKNGEDGRIIFEVLSQRSFTTSGNKVDFREFPVQKRIIVKSGQKIATIYPPTEGIPGRNVYGEPVPAKKGNEAKVVLGKNVALSEDGMHIIATNEGILKIDIEKGMIEVSEYLEIDGDVNYETGNVEFPGVVLVKGDVKPGFIVRAKGDVEVNGVAEASTVISLEGNVRVSGVKGKDKGLIKAKKDVHVKYAEAVTIEAENLYFESNLMNCTVRVTNSIIGTGPRANIIGGEYIALSKIEAEEIGSDFGVNTYLEVGVNPYIREELKLLNVQIETDKTSLQKLINIVKQYKEMKEKGVTIPPDKEEQFSKVTRTLINLREQLERNLKRKQELEEKLSVMRYQCSVVARKVLYPGVEVFMHDARYMTDRPLPKVVLKYEDGKIIAGGYGG</sequence>
<dbReference type="InterPro" id="IPR046865">
    <property type="entry name" value="FapA_b_solenoid"/>
</dbReference>
<feature type="domain" description="Flagellar Assembly Protein A N-terminal region" evidence="2">
    <location>
        <begin position="4"/>
        <end position="170"/>
    </location>
</feature>
<dbReference type="AlphaFoldDB" id="A0A1M7SVN2"/>
<dbReference type="InterPro" id="IPR046866">
    <property type="entry name" value="FapA_N"/>
</dbReference>
<dbReference type="EMBL" id="FRDJ01000006">
    <property type="protein sequence ID" value="SHN62436.1"/>
    <property type="molecule type" value="Genomic_DNA"/>
</dbReference>
<dbReference type="RefSeq" id="WP_072759596.1">
    <property type="nucleotide sequence ID" value="NZ_FRDJ01000006.1"/>
</dbReference>
<proteinExistence type="predicted"/>
<keyword evidence="4" id="KW-1185">Reference proteome</keyword>
<dbReference type="InterPro" id="IPR005646">
    <property type="entry name" value="FapA"/>
</dbReference>
<evidence type="ECO:0000313" key="3">
    <source>
        <dbReference type="EMBL" id="SHN62436.1"/>
    </source>
</evidence>
<evidence type="ECO:0000256" key="1">
    <source>
        <dbReference type="SAM" id="Coils"/>
    </source>
</evidence>
<dbReference type="Pfam" id="PF20250">
    <property type="entry name" value="FapA_N"/>
    <property type="match status" value="1"/>
</dbReference>
<evidence type="ECO:0000259" key="2">
    <source>
        <dbReference type="Pfam" id="PF20250"/>
    </source>
</evidence>
<feature type="coiled-coil region" evidence="1">
    <location>
        <begin position="382"/>
        <end position="412"/>
    </location>
</feature>
<accession>A0A1M7SVN2</accession>
<gene>
    <name evidence="3" type="ORF">SAMN02745226_01288</name>
</gene>
<name>A0A1M7SVN2_FERGO</name>
<dbReference type="OrthoDB" id="9816426at2"/>
<keyword evidence="1" id="KW-0175">Coiled coil</keyword>